<dbReference type="InterPro" id="IPR043128">
    <property type="entry name" value="Rev_trsase/Diguanyl_cyclase"/>
</dbReference>
<dbReference type="Proteomes" id="UP000461768">
    <property type="component" value="Unassembled WGS sequence"/>
</dbReference>
<keyword evidence="1" id="KW-0472">Membrane</keyword>
<dbReference type="Gene3D" id="3.30.70.270">
    <property type="match status" value="1"/>
</dbReference>
<dbReference type="Pfam" id="PF00990">
    <property type="entry name" value="GGDEF"/>
    <property type="match status" value="1"/>
</dbReference>
<feature type="transmembrane region" description="Helical" evidence="1">
    <location>
        <begin position="12"/>
        <end position="36"/>
    </location>
</feature>
<feature type="domain" description="GGDEF" evidence="3">
    <location>
        <begin position="118"/>
        <end position="251"/>
    </location>
</feature>
<dbReference type="AlphaFoldDB" id="A0A7V7QHA4"/>
<evidence type="ECO:0000259" key="3">
    <source>
        <dbReference type="PROSITE" id="PS50887"/>
    </source>
</evidence>
<feature type="domain" description="EAL" evidence="2">
    <location>
        <begin position="260"/>
        <end position="514"/>
    </location>
</feature>
<comment type="caution">
    <text evidence="4">The sequence shown here is derived from an EMBL/GenBank/DDBJ whole genome shotgun (WGS) entry which is preliminary data.</text>
</comment>
<reference evidence="4 5" key="2">
    <citation type="submission" date="2020-02" db="EMBL/GenBank/DDBJ databases">
        <title>Candidatus Galacturonibacter soehngenii shows hetero-acetogenic catabolism of galacturonic acid but lacks a canonical carbon monoxide dehydrogenase/acetyl-CoA synthase complex.</title>
        <authorList>
            <person name="Diender M."/>
            <person name="Stouten G.R."/>
            <person name="Petersen J.F."/>
            <person name="Nielsen P.H."/>
            <person name="Dueholm M.S."/>
            <person name="Pronk J.T."/>
            <person name="Van Loosdrecht M.C.M."/>
        </authorList>
    </citation>
    <scope>NUCLEOTIDE SEQUENCE [LARGE SCALE GENOMIC DNA]</scope>
    <source>
        <strain evidence="4">GalUA</strain>
    </source>
</reference>
<dbReference type="InterPro" id="IPR000160">
    <property type="entry name" value="GGDEF_dom"/>
</dbReference>
<keyword evidence="5" id="KW-1185">Reference proteome</keyword>
<dbReference type="OrthoDB" id="9805474at2"/>
<dbReference type="SMART" id="SM00267">
    <property type="entry name" value="GGDEF"/>
    <property type="match status" value="1"/>
</dbReference>
<dbReference type="CDD" id="cd01949">
    <property type="entry name" value="GGDEF"/>
    <property type="match status" value="1"/>
</dbReference>
<evidence type="ECO:0000313" key="4">
    <source>
        <dbReference type="EMBL" id="KAB1434294.1"/>
    </source>
</evidence>
<dbReference type="SUPFAM" id="SSF55073">
    <property type="entry name" value="Nucleotide cyclase"/>
    <property type="match status" value="1"/>
</dbReference>
<protein>
    <submittedName>
        <fullName evidence="4">Bifunctional diguanylate cyclase/phosphodiesterase</fullName>
    </submittedName>
</protein>
<dbReference type="Gene3D" id="3.20.20.450">
    <property type="entry name" value="EAL domain"/>
    <property type="match status" value="1"/>
</dbReference>
<reference evidence="4 5" key="1">
    <citation type="submission" date="2019-09" db="EMBL/GenBank/DDBJ databases">
        <authorList>
            <person name="Valk L.C."/>
        </authorList>
    </citation>
    <scope>NUCLEOTIDE SEQUENCE [LARGE SCALE GENOMIC DNA]</scope>
    <source>
        <strain evidence="4">GalUA</strain>
    </source>
</reference>
<evidence type="ECO:0000259" key="2">
    <source>
        <dbReference type="PROSITE" id="PS50883"/>
    </source>
</evidence>
<evidence type="ECO:0000313" key="5">
    <source>
        <dbReference type="Proteomes" id="UP000461768"/>
    </source>
</evidence>
<dbReference type="InterPro" id="IPR052155">
    <property type="entry name" value="Biofilm_reg_signaling"/>
</dbReference>
<dbReference type="NCBIfam" id="TIGR00254">
    <property type="entry name" value="GGDEF"/>
    <property type="match status" value="1"/>
</dbReference>
<dbReference type="RefSeq" id="WP_151148279.1">
    <property type="nucleotide sequence ID" value="NZ_WAGX01000008.1"/>
</dbReference>
<dbReference type="PROSITE" id="PS50887">
    <property type="entry name" value="GGDEF"/>
    <property type="match status" value="1"/>
</dbReference>
<name>A0A7V7QHA4_9FIRM</name>
<keyword evidence="1" id="KW-1133">Transmembrane helix</keyword>
<organism evidence="4 5">
    <name type="scientific">Candidatus Galacturonatibacter soehngenii</name>
    <dbReference type="NCBI Taxonomy" id="2307010"/>
    <lineage>
        <taxon>Bacteria</taxon>
        <taxon>Bacillati</taxon>
        <taxon>Bacillota</taxon>
        <taxon>Clostridia</taxon>
        <taxon>Lachnospirales</taxon>
        <taxon>Lachnospiraceae</taxon>
        <taxon>Candidatus Galacturonatibacter</taxon>
    </lineage>
</organism>
<dbReference type="PANTHER" id="PTHR44757:SF2">
    <property type="entry name" value="BIOFILM ARCHITECTURE MAINTENANCE PROTEIN MBAA"/>
    <property type="match status" value="1"/>
</dbReference>
<sequence length="516" mass="59597">MKNIKKLDYFKLIIKIIILQIIFLLAQYSLIIFLKYEVLTTDILVCALLLCIFSSLGIAFILVLNKKKNLAFKYLSLNENSDKLEYLSYHDTLTGLPNRAYFEKMIPIKLSEAQLINDKVTVLFIGIDNFKKINDTLGHATGDAIIKKVAKRLFSNSQENFETMRFGGDEFVLVISGNKEMSTVTENVNRIKQLFEQEFEVNNKKIHLTASMGYSVYPDQTKEWKKLLQYADIAMFHAKTLGKNKLMMFEPNMSNDMQNRMMLEQKMLECIKKNGFEMYYQPQYDFYRNEFRGFEALIRWYDSELGWISPAVFIPIAEESGDIVEIGEWVLREVCKTWVKWKKQYGQVGIVSINVSAVQLTKPGFVELVHNIIKEYKVNPKELELEITESVFINDTISIIETLNQLKAIGLSLSLDDFGTGYSSLTYLKDLPIDTLKIDKSFINDITENNRQAEITDALIELVHKLNMETIAEGVETKEQYDFLRYMKCDNIQGYYTGKPMNEKAASELIKAKCCA</sequence>
<dbReference type="InterPro" id="IPR035919">
    <property type="entry name" value="EAL_sf"/>
</dbReference>
<dbReference type="CDD" id="cd01948">
    <property type="entry name" value="EAL"/>
    <property type="match status" value="1"/>
</dbReference>
<dbReference type="InterPro" id="IPR029787">
    <property type="entry name" value="Nucleotide_cyclase"/>
</dbReference>
<keyword evidence="1" id="KW-0812">Transmembrane</keyword>
<dbReference type="SUPFAM" id="SSF141868">
    <property type="entry name" value="EAL domain-like"/>
    <property type="match status" value="1"/>
</dbReference>
<dbReference type="SMART" id="SM00052">
    <property type="entry name" value="EAL"/>
    <property type="match status" value="1"/>
</dbReference>
<dbReference type="Pfam" id="PF00563">
    <property type="entry name" value="EAL"/>
    <property type="match status" value="1"/>
</dbReference>
<dbReference type="InterPro" id="IPR001633">
    <property type="entry name" value="EAL_dom"/>
</dbReference>
<dbReference type="PANTHER" id="PTHR44757">
    <property type="entry name" value="DIGUANYLATE CYCLASE DGCP"/>
    <property type="match status" value="1"/>
</dbReference>
<gene>
    <name evidence="4" type="ORF">F7O84_17540</name>
</gene>
<proteinExistence type="predicted"/>
<feature type="transmembrane region" description="Helical" evidence="1">
    <location>
        <begin position="42"/>
        <end position="64"/>
    </location>
</feature>
<accession>A0A7V7QHA4</accession>
<dbReference type="PROSITE" id="PS50883">
    <property type="entry name" value="EAL"/>
    <property type="match status" value="1"/>
</dbReference>
<evidence type="ECO:0000256" key="1">
    <source>
        <dbReference type="SAM" id="Phobius"/>
    </source>
</evidence>
<dbReference type="EMBL" id="WAGX01000008">
    <property type="protein sequence ID" value="KAB1434294.1"/>
    <property type="molecule type" value="Genomic_DNA"/>
</dbReference>